<reference evidence="1 3" key="1">
    <citation type="journal article" date="2008" name="Science">
        <title>The Physcomitrella genome reveals evolutionary insights into the conquest of land by plants.</title>
        <authorList>
            <person name="Rensing S."/>
            <person name="Lang D."/>
            <person name="Zimmer A."/>
            <person name="Terry A."/>
            <person name="Salamov A."/>
            <person name="Shapiro H."/>
            <person name="Nishiyama T."/>
            <person name="Perroud P.-F."/>
            <person name="Lindquist E."/>
            <person name="Kamisugi Y."/>
            <person name="Tanahashi T."/>
            <person name="Sakakibara K."/>
            <person name="Fujita T."/>
            <person name="Oishi K."/>
            <person name="Shin-I T."/>
            <person name="Kuroki Y."/>
            <person name="Toyoda A."/>
            <person name="Suzuki Y."/>
            <person name="Hashimoto A."/>
            <person name="Yamaguchi K."/>
            <person name="Sugano A."/>
            <person name="Kohara Y."/>
            <person name="Fujiyama A."/>
            <person name="Anterola A."/>
            <person name="Aoki S."/>
            <person name="Ashton N."/>
            <person name="Barbazuk W.B."/>
            <person name="Barker E."/>
            <person name="Bennetzen J."/>
            <person name="Bezanilla M."/>
            <person name="Blankenship R."/>
            <person name="Cho S.H."/>
            <person name="Dutcher S."/>
            <person name="Estelle M."/>
            <person name="Fawcett J.A."/>
            <person name="Gundlach H."/>
            <person name="Hanada K."/>
            <person name="Heyl A."/>
            <person name="Hicks K.A."/>
            <person name="Hugh J."/>
            <person name="Lohr M."/>
            <person name="Mayer K."/>
            <person name="Melkozernov A."/>
            <person name="Murata T."/>
            <person name="Nelson D."/>
            <person name="Pils B."/>
            <person name="Prigge M."/>
            <person name="Reiss B."/>
            <person name="Renner T."/>
            <person name="Rombauts S."/>
            <person name="Rushton P."/>
            <person name="Sanderfoot A."/>
            <person name="Schween G."/>
            <person name="Shiu S.-H."/>
            <person name="Stueber K."/>
            <person name="Theodoulou F.L."/>
            <person name="Tu H."/>
            <person name="Van de Peer Y."/>
            <person name="Verrier P.J."/>
            <person name="Waters E."/>
            <person name="Wood A."/>
            <person name="Yang L."/>
            <person name="Cove D."/>
            <person name="Cuming A."/>
            <person name="Hasebe M."/>
            <person name="Lucas S."/>
            <person name="Mishler D.B."/>
            <person name="Reski R."/>
            <person name="Grigoriev I."/>
            <person name="Quatrano R.S."/>
            <person name="Boore J.L."/>
        </authorList>
    </citation>
    <scope>NUCLEOTIDE SEQUENCE [LARGE SCALE GENOMIC DNA]</scope>
    <source>
        <strain evidence="2 3">cv. Gransden 2004</strain>
    </source>
</reference>
<protein>
    <submittedName>
        <fullName evidence="1 2">Uncharacterized protein</fullName>
    </submittedName>
</protein>
<reference evidence="2" key="3">
    <citation type="submission" date="2020-12" db="UniProtKB">
        <authorList>
            <consortium name="EnsemblPlants"/>
        </authorList>
    </citation>
    <scope>IDENTIFICATION</scope>
</reference>
<gene>
    <name evidence="1" type="ORF">PHYPA_007088</name>
</gene>
<dbReference type="EMBL" id="ABEU02000005">
    <property type="protein sequence ID" value="PNR53413.1"/>
    <property type="molecule type" value="Genomic_DNA"/>
</dbReference>
<dbReference type="AlphaFoldDB" id="A0A2K1KI29"/>
<evidence type="ECO:0000313" key="3">
    <source>
        <dbReference type="Proteomes" id="UP000006727"/>
    </source>
</evidence>
<dbReference type="Gramene" id="Pp3c5_1490V3.1">
    <property type="protein sequence ID" value="PAC:32954982.CDS.1"/>
    <property type="gene ID" value="Pp3c5_1490"/>
</dbReference>
<reference evidence="1 3" key="2">
    <citation type="journal article" date="2018" name="Plant J.">
        <title>The Physcomitrella patens chromosome-scale assembly reveals moss genome structure and evolution.</title>
        <authorList>
            <person name="Lang D."/>
            <person name="Ullrich K.K."/>
            <person name="Murat F."/>
            <person name="Fuchs J."/>
            <person name="Jenkins J."/>
            <person name="Haas F.B."/>
            <person name="Piednoel M."/>
            <person name="Gundlach H."/>
            <person name="Van Bel M."/>
            <person name="Meyberg R."/>
            <person name="Vives C."/>
            <person name="Morata J."/>
            <person name="Symeonidi A."/>
            <person name="Hiss M."/>
            <person name="Muchero W."/>
            <person name="Kamisugi Y."/>
            <person name="Saleh O."/>
            <person name="Blanc G."/>
            <person name="Decker E.L."/>
            <person name="van Gessel N."/>
            <person name="Grimwood J."/>
            <person name="Hayes R.D."/>
            <person name="Graham S.W."/>
            <person name="Gunter L.E."/>
            <person name="McDaniel S.F."/>
            <person name="Hoernstein S.N.W."/>
            <person name="Larsson A."/>
            <person name="Li F.W."/>
            <person name="Perroud P.F."/>
            <person name="Phillips J."/>
            <person name="Ranjan P."/>
            <person name="Rokshar D.S."/>
            <person name="Rothfels C.J."/>
            <person name="Schneider L."/>
            <person name="Shu S."/>
            <person name="Stevenson D.W."/>
            <person name="Thummler F."/>
            <person name="Tillich M."/>
            <person name="Villarreal Aguilar J.C."/>
            <person name="Widiez T."/>
            <person name="Wong G.K."/>
            <person name="Wymore A."/>
            <person name="Zhang Y."/>
            <person name="Zimmer A.D."/>
            <person name="Quatrano R.S."/>
            <person name="Mayer K.F.X."/>
            <person name="Goodstein D."/>
            <person name="Casacuberta J.M."/>
            <person name="Vandepoele K."/>
            <person name="Reski R."/>
            <person name="Cuming A.C."/>
            <person name="Tuskan G.A."/>
            <person name="Maumus F."/>
            <person name="Salse J."/>
            <person name="Schmutz J."/>
            <person name="Rensing S.A."/>
        </authorList>
    </citation>
    <scope>NUCLEOTIDE SEQUENCE [LARGE SCALE GENOMIC DNA]</scope>
    <source>
        <strain evidence="2 3">cv. Gransden 2004</strain>
    </source>
</reference>
<keyword evidence="3" id="KW-1185">Reference proteome</keyword>
<sequence length="123" mass="14459">MCIRHLQPLSIPLHPKTINTQRIAVCVNCKSTTWKAQTTLRRLPHDTPQNSHIFRRILSPYDLRLRIEDSIERLVAINKCHFAQEDEIMRQPQYDDLLHLCDPLVTKTLKFSAIVVNCLLFWN</sequence>
<organism evidence="1">
    <name type="scientific">Physcomitrium patens</name>
    <name type="common">Spreading-leaved earth moss</name>
    <name type="synonym">Physcomitrella patens</name>
    <dbReference type="NCBI Taxonomy" id="3218"/>
    <lineage>
        <taxon>Eukaryota</taxon>
        <taxon>Viridiplantae</taxon>
        <taxon>Streptophyta</taxon>
        <taxon>Embryophyta</taxon>
        <taxon>Bryophyta</taxon>
        <taxon>Bryophytina</taxon>
        <taxon>Bryopsida</taxon>
        <taxon>Funariidae</taxon>
        <taxon>Funariales</taxon>
        <taxon>Funariaceae</taxon>
        <taxon>Physcomitrium</taxon>
    </lineage>
</organism>
<accession>A0A2K1KI29</accession>
<proteinExistence type="predicted"/>
<dbReference type="Proteomes" id="UP000006727">
    <property type="component" value="Chromosome 5"/>
</dbReference>
<dbReference type="EnsemblPlants" id="Pp3c5_1490V3.1">
    <property type="protein sequence ID" value="PAC:32954982.CDS.1"/>
    <property type="gene ID" value="Pp3c5_1490"/>
</dbReference>
<evidence type="ECO:0000313" key="2">
    <source>
        <dbReference type="EnsemblPlants" id="PAC:32954982.CDS.1"/>
    </source>
</evidence>
<name>A0A2K1KI29_PHYPA</name>
<evidence type="ECO:0000313" key="1">
    <source>
        <dbReference type="EMBL" id="PNR53413.1"/>
    </source>
</evidence>
<dbReference type="InParanoid" id="A0A2K1KI29"/>